<dbReference type="OrthoDB" id="1886324at2759"/>
<dbReference type="NCBIfam" id="TIGR00756">
    <property type="entry name" value="PPR"/>
    <property type="match status" value="3"/>
</dbReference>
<dbReference type="AlphaFoldDB" id="A0A8T2RRE9"/>
<dbReference type="PANTHER" id="PTHR47926">
    <property type="entry name" value="PENTATRICOPEPTIDE REPEAT-CONTAINING PROTEIN"/>
    <property type="match status" value="1"/>
</dbReference>
<evidence type="ECO:0000313" key="4">
    <source>
        <dbReference type="Proteomes" id="UP000825935"/>
    </source>
</evidence>
<evidence type="ECO:0008006" key="5">
    <source>
        <dbReference type="Google" id="ProtNLM"/>
    </source>
</evidence>
<protein>
    <recommendedName>
        <fullName evidence="5">Pentatricopeptide repeat-containing protein</fullName>
    </recommendedName>
</protein>
<feature type="repeat" description="PPR" evidence="2">
    <location>
        <begin position="220"/>
        <end position="254"/>
    </location>
</feature>
<feature type="repeat" description="PPR" evidence="2">
    <location>
        <begin position="281"/>
        <end position="315"/>
    </location>
</feature>
<comment type="caution">
    <text evidence="3">The sequence shown here is derived from an EMBL/GenBank/DDBJ whole genome shotgun (WGS) entry which is preliminary data.</text>
</comment>
<dbReference type="Pfam" id="PF13812">
    <property type="entry name" value="PPR_3"/>
    <property type="match status" value="1"/>
</dbReference>
<evidence type="ECO:0000256" key="2">
    <source>
        <dbReference type="PROSITE-ProRule" id="PRU00708"/>
    </source>
</evidence>
<dbReference type="Pfam" id="PF13041">
    <property type="entry name" value="PPR_2"/>
    <property type="match status" value="1"/>
</dbReference>
<dbReference type="GO" id="GO:0003723">
    <property type="term" value="F:RNA binding"/>
    <property type="evidence" value="ECO:0007669"/>
    <property type="project" value="InterPro"/>
</dbReference>
<accession>A0A8T2RRE9</accession>
<reference evidence="3" key="1">
    <citation type="submission" date="2021-08" db="EMBL/GenBank/DDBJ databases">
        <title>WGS assembly of Ceratopteris richardii.</title>
        <authorList>
            <person name="Marchant D.B."/>
            <person name="Chen G."/>
            <person name="Jenkins J."/>
            <person name="Shu S."/>
            <person name="Leebens-Mack J."/>
            <person name="Grimwood J."/>
            <person name="Schmutz J."/>
            <person name="Soltis P."/>
            <person name="Soltis D."/>
            <person name="Chen Z.-H."/>
        </authorList>
    </citation>
    <scope>NUCLEOTIDE SEQUENCE</scope>
    <source>
        <strain evidence="3">Whitten #5841</strain>
        <tissue evidence="3">Leaf</tissue>
    </source>
</reference>
<feature type="repeat" description="PPR" evidence="2">
    <location>
        <begin position="109"/>
        <end position="143"/>
    </location>
</feature>
<name>A0A8T2RRE9_CERRI</name>
<dbReference type="InterPro" id="IPR002885">
    <property type="entry name" value="PPR_rpt"/>
</dbReference>
<dbReference type="GO" id="GO:0009451">
    <property type="term" value="P:RNA modification"/>
    <property type="evidence" value="ECO:0007669"/>
    <property type="project" value="InterPro"/>
</dbReference>
<evidence type="ECO:0000313" key="3">
    <source>
        <dbReference type="EMBL" id="KAH7298135.1"/>
    </source>
</evidence>
<keyword evidence="4" id="KW-1185">Reference proteome</keyword>
<dbReference type="InterPro" id="IPR046960">
    <property type="entry name" value="PPR_At4g14850-like_plant"/>
</dbReference>
<gene>
    <name evidence="3" type="ORF">KP509_25G028400</name>
</gene>
<dbReference type="PROSITE" id="PS51375">
    <property type="entry name" value="PPR"/>
    <property type="match status" value="3"/>
</dbReference>
<sequence length="339" mass="37816">MVRQPTIYTWNAIISAHVNLKSSKQALVHYYSMWRTSVKPSKVTFLLVLKACTGLAKDGLAQGRMIHDHTKRCGFLCDEMIGNALVDMYAKCGSIELAQDLFEGLAHRGVVSYGALIDGCVQNGLNHIAFKYFESMLREGIKPNRVIFLCLLRACSKMGALEQVVQIHDHIINNGLLSDVVVGTALVDTYAKWNSLVDMYAKCCTFEESHDVFDKLQVRDIVSWGALITGYALNGYFKEAWNCVMEMDQAGISPRCSNSGLVKEGYEFFNAMIVGYGATPTVAHYNCMVDLLGRIGCLEEAWRVLQNMPSESPDIGGVLWILWRHLLRFGACSSWGKTD</sequence>
<dbReference type="InterPro" id="IPR011990">
    <property type="entry name" value="TPR-like_helical_dom_sf"/>
</dbReference>
<dbReference type="GO" id="GO:0048731">
    <property type="term" value="P:system development"/>
    <property type="evidence" value="ECO:0007669"/>
    <property type="project" value="UniProtKB-ARBA"/>
</dbReference>
<keyword evidence="1" id="KW-0677">Repeat</keyword>
<dbReference type="OMA" id="ANCAEND"/>
<dbReference type="Gene3D" id="1.25.40.10">
    <property type="entry name" value="Tetratricopeptide repeat domain"/>
    <property type="match status" value="4"/>
</dbReference>
<dbReference type="Pfam" id="PF01535">
    <property type="entry name" value="PPR"/>
    <property type="match status" value="3"/>
</dbReference>
<proteinExistence type="predicted"/>
<dbReference type="FunFam" id="1.25.40.10:FF:000344">
    <property type="entry name" value="Pentatricopeptide repeat-containing protein"/>
    <property type="match status" value="1"/>
</dbReference>
<dbReference type="FunFam" id="1.25.40.10:FF:000158">
    <property type="entry name" value="pentatricopeptide repeat-containing protein At2g33680"/>
    <property type="match status" value="1"/>
</dbReference>
<dbReference type="PANTHER" id="PTHR47926:SF533">
    <property type="entry name" value="DYW DOMAIN-CONTAINING PROTEIN"/>
    <property type="match status" value="1"/>
</dbReference>
<organism evidence="3 4">
    <name type="scientific">Ceratopteris richardii</name>
    <name type="common">Triangle waterfern</name>
    <dbReference type="NCBI Taxonomy" id="49495"/>
    <lineage>
        <taxon>Eukaryota</taxon>
        <taxon>Viridiplantae</taxon>
        <taxon>Streptophyta</taxon>
        <taxon>Embryophyta</taxon>
        <taxon>Tracheophyta</taxon>
        <taxon>Polypodiopsida</taxon>
        <taxon>Polypodiidae</taxon>
        <taxon>Polypodiales</taxon>
        <taxon>Pteridineae</taxon>
        <taxon>Pteridaceae</taxon>
        <taxon>Parkerioideae</taxon>
        <taxon>Ceratopteris</taxon>
    </lineage>
</organism>
<dbReference type="Proteomes" id="UP000825935">
    <property type="component" value="Chromosome 25"/>
</dbReference>
<evidence type="ECO:0000256" key="1">
    <source>
        <dbReference type="ARBA" id="ARBA00022737"/>
    </source>
</evidence>
<dbReference type="EMBL" id="CM035430">
    <property type="protein sequence ID" value="KAH7298135.1"/>
    <property type="molecule type" value="Genomic_DNA"/>
</dbReference>